<dbReference type="PANTHER" id="PTHR40074:SF2">
    <property type="entry name" value="O-ACETYLTRANSFERASE WECH"/>
    <property type="match status" value="1"/>
</dbReference>
<feature type="transmembrane region" description="Helical" evidence="7">
    <location>
        <begin position="53"/>
        <end position="73"/>
    </location>
</feature>
<keyword evidence="9" id="KW-0012">Acyltransferase</keyword>
<evidence type="ECO:0000256" key="3">
    <source>
        <dbReference type="ARBA" id="ARBA00022475"/>
    </source>
</evidence>
<name>A0ABT6RIH2_9BACT</name>
<feature type="transmembrane region" description="Helical" evidence="7">
    <location>
        <begin position="216"/>
        <end position="235"/>
    </location>
</feature>
<dbReference type="RefSeq" id="WP_282336478.1">
    <property type="nucleotide sequence ID" value="NZ_JASBRG010000007.1"/>
</dbReference>
<comment type="caution">
    <text evidence="9">The sequence shown here is derived from an EMBL/GenBank/DDBJ whole genome shotgun (WGS) entry which is preliminary data.</text>
</comment>
<keyword evidence="9" id="KW-0808">Transferase</keyword>
<dbReference type="EMBL" id="JASBRG010000007">
    <property type="protein sequence ID" value="MDI3322360.1"/>
    <property type="molecule type" value="Genomic_DNA"/>
</dbReference>
<feature type="transmembrane region" description="Helical" evidence="7">
    <location>
        <begin position="287"/>
        <end position="310"/>
    </location>
</feature>
<evidence type="ECO:0000259" key="8">
    <source>
        <dbReference type="Pfam" id="PF01757"/>
    </source>
</evidence>
<dbReference type="GO" id="GO:0016746">
    <property type="term" value="F:acyltransferase activity"/>
    <property type="evidence" value="ECO:0007669"/>
    <property type="project" value="UniProtKB-KW"/>
</dbReference>
<accession>A0ABT6RIH2</accession>
<reference evidence="9 10" key="1">
    <citation type="submission" date="2023-05" db="EMBL/GenBank/DDBJ databases">
        <title>Genome sequence of Pinibacter sp. MAH-24.</title>
        <authorList>
            <person name="Huq M.A."/>
        </authorList>
    </citation>
    <scope>NUCLEOTIDE SEQUENCE [LARGE SCALE GENOMIC DNA]</scope>
    <source>
        <strain evidence="9 10">MAH-24</strain>
    </source>
</reference>
<feature type="transmembrane region" description="Helical" evidence="7">
    <location>
        <begin position="316"/>
        <end position="334"/>
    </location>
</feature>
<comment type="subcellular location">
    <subcellularLocation>
        <location evidence="1">Cell membrane</location>
        <topology evidence="1">Multi-pass membrane protein</topology>
    </subcellularLocation>
</comment>
<evidence type="ECO:0000256" key="2">
    <source>
        <dbReference type="ARBA" id="ARBA00007400"/>
    </source>
</evidence>
<protein>
    <submittedName>
        <fullName evidence="9">Acyltransferase family protein</fullName>
    </submittedName>
</protein>
<feature type="transmembrane region" description="Helical" evidence="7">
    <location>
        <begin position="134"/>
        <end position="154"/>
    </location>
</feature>
<evidence type="ECO:0000256" key="6">
    <source>
        <dbReference type="ARBA" id="ARBA00023136"/>
    </source>
</evidence>
<proteinExistence type="inferred from homology"/>
<feature type="domain" description="Acyltransferase 3" evidence="8">
    <location>
        <begin position="10"/>
        <end position="328"/>
    </location>
</feature>
<gene>
    <name evidence="9" type="ORF">QJ048_21395</name>
</gene>
<evidence type="ECO:0000313" key="10">
    <source>
        <dbReference type="Proteomes" id="UP001226434"/>
    </source>
</evidence>
<organism evidence="9 10">
    <name type="scientific">Pinibacter soli</name>
    <dbReference type="NCBI Taxonomy" id="3044211"/>
    <lineage>
        <taxon>Bacteria</taxon>
        <taxon>Pseudomonadati</taxon>
        <taxon>Bacteroidota</taxon>
        <taxon>Chitinophagia</taxon>
        <taxon>Chitinophagales</taxon>
        <taxon>Chitinophagaceae</taxon>
        <taxon>Pinibacter</taxon>
    </lineage>
</organism>
<feature type="transmembrane region" description="Helical" evidence="7">
    <location>
        <begin position="85"/>
        <end position="104"/>
    </location>
</feature>
<feature type="transmembrane region" description="Helical" evidence="7">
    <location>
        <begin position="247"/>
        <end position="266"/>
    </location>
</feature>
<sequence length="345" mass="39780">MQHKDKRLLFADSLRVLATISVILIHVSGPILYKYGHISNSTWWMGNIFDSSARFGVPIFLMLTGALILPRTIEIKSFFQKRISRIVYPFLFWSIIYIIRDLIIKVHAGNDMSVYEIYKFVFIRLKDGASYHLWYVYMIIGIYLIFPVIGKWVLKSSNKEISYYIIIWIIVILLDLPLFDKYRSSINVSYFSGFLGYPILGYLLTTKFKHKRIKLFSILLFISGVLITIIGTYLLTKSSGQFNDYLYSYLSPNIIMASAGLFLFFGHTNSEIKIFSSATNIIGKYSYGIYLSHVFILYFLSLAGITWTFINPFIGIPLTTILCLTISLFTTYLINKIPYGNYVSG</sequence>
<dbReference type="InterPro" id="IPR002656">
    <property type="entry name" value="Acyl_transf_3_dom"/>
</dbReference>
<keyword evidence="6 7" id="KW-0472">Membrane</keyword>
<evidence type="ECO:0000256" key="1">
    <source>
        <dbReference type="ARBA" id="ARBA00004651"/>
    </source>
</evidence>
<feature type="transmembrane region" description="Helical" evidence="7">
    <location>
        <begin position="185"/>
        <end position="204"/>
    </location>
</feature>
<comment type="similarity">
    <text evidence="2">Belongs to the acyltransferase 3 family.</text>
</comment>
<evidence type="ECO:0000256" key="4">
    <source>
        <dbReference type="ARBA" id="ARBA00022692"/>
    </source>
</evidence>
<keyword evidence="10" id="KW-1185">Reference proteome</keyword>
<feature type="transmembrane region" description="Helical" evidence="7">
    <location>
        <begin position="161"/>
        <end position="179"/>
    </location>
</feature>
<evidence type="ECO:0000313" key="9">
    <source>
        <dbReference type="EMBL" id="MDI3322360.1"/>
    </source>
</evidence>
<evidence type="ECO:0000256" key="7">
    <source>
        <dbReference type="SAM" id="Phobius"/>
    </source>
</evidence>
<evidence type="ECO:0000256" key="5">
    <source>
        <dbReference type="ARBA" id="ARBA00022989"/>
    </source>
</evidence>
<keyword evidence="4 7" id="KW-0812">Transmembrane</keyword>
<dbReference type="Proteomes" id="UP001226434">
    <property type="component" value="Unassembled WGS sequence"/>
</dbReference>
<dbReference type="PANTHER" id="PTHR40074">
    <property type="entry name" value="O-ACETYLTRANSFERASE WECH"/>
    <property type="match status" value="1"/>
</dbReference>
<keyword evidence="5 7" id="KW-1133">Transmembrane helix</keyword>
<feature type="transmembrane region" description="Helical" evidence="7">
    <location>
        <begin position="12"/>
        <end position="33"/>
    </location>
</feature>
<keyword evidence="3" id="KW-1003">Cell membrane</keyword>
<dbReference type="Pfam" id="PF01757">
    <property type="entry name" value="Acyl_transf_3"/>
    <property type="match status" value="1"/>
</dbReference>